<dbReference type="GO" id="GO:0004488">
    <property type="term" value="F:methylenetetrahydrofolate dehydrogenase (NADP+) activity"/>
    <property type="evidence" value="ECO:0007669"/>
    <property type="project" value="InterPro"/>
</dbReference>
<dbReference type="GO" id="GO:0035999">
    <property type="term" value="P:tetrahydrofolate interconversion"/>
    <property type="evidence" value="ECO:0007669"/>
    <property type="project" value="TreeGrafter"/>
</dbReference>
<keyword evidence="4" id="KW-1185">Reference proteome</keyword>
<dbReference type="PRINTS" id="PR00085">
    <property type="entry name" value="THFDHDRGNASE"/>
</dbReference>
<reference evidence="3" key="1">
    <citation type="submission" date="2021-03" db="EMBL/GenBank/DDBJ databases">
        <authorList>
            <person name="Li Z."/>
            <person name="Yang C."/>
        </authorList>
    </citation>
    <scope>NUCLEOTIDE SEQUENCE</scope>
    <source>
        <strain evidence="3">Dzin_1.0</strain>
        <tissue evidence="3">Leaf</tissue>
    </source>
</reference>
<protein>
    <recommendedName>
        <fullName evidence="2">Tetrahydrofolate dehydrogenase/cyclohydrolase catalytic domain-containing protein</fullName>
    </recommendedName>
</protein>
<dbReference type="EMBL" id="JAGGNH010000003">
    <property type="protein sequence ID" value="KAJ0977692.1"/>
    <property type="molecule type" value="Genomic_DNA"/>
</dbReference>
<sequence>MWIRDAGGWIDGILLQVPRLAVVIVGACKDSQSYVRMEQKACVEVGIKSFNLDLPEDVSEAKAIATVHELNANPDVHGSSSSLYSPLDLEMGKDYGLLQPWTRVNVN</sequence>
<organism evidence="3 4">
    <name type="scientific">Dioscorea zingiberensis</name>
    <dbReference type="NCBI Taxonomy" id="325984"/>
    <lineage>
        <taxon>Eukaryota</taxon>
        <taxon>Viridiplantae</taxon>
        <taxon>Streptophyta</taxon>
        <taxon>Embryophyta</taxon>
        <taxon>Tracheophyta</taxon>
        <taxon>Spermatophyta</taxon>
        <taxon>Magnoliopsida</taxon>
        <taxon>Liliopsida</taxon>
        <taxon>Dioscoreales</taxon>
        <taxon>Dioscoreaceae</taxon>
        <taxon>Dioscorea</taxon>
    </lineage>
</organism>
<evidence type="ECO:0000313" key="4">
    <source>
        <dbReference type="Proteomes" id="UP001085076"/>
    </source>
</evidence>
<dbReference type="AlphaFoldDB" id="A0A9D5CRN7"/>
<comment type="caution">
    <text evidence="3">The sequence shown here is derived from an EMBL/GenBank/DDBJ whole genome shotgun (WGS) entry which is preliminary data.</text>
</comment>
<dbReference type="Pfam" id="PF00763">
    <property type="entry name" value="THF_DHG_CYH"/>
    <property type="match status" value="1"/>
</dbReference>
<dbReference type="Gene3D" id="3.40.50.10860">
    <property type="entry name" value="Leucine Dehydrogenase, chain A, domain 1"/>
    <property type="match status" value="1"/>
</dbReference>
<dbReference type="GO" id="GO:0005829">
    <property type="term" value="C:cytosol"/>
    <property type="evidence" value="ECO:0007669"/>
    <property type="project" value="TreeGrafter"/>
</dbReference>
<dbReference type="OrthoDB" id="5126881at2759"/>
<dbReference type="PANTHER" id="PTHR48099">
    <property type="entry name" value="C-1-TETRAHYDROFOLATE SYNTHASE, CYTOPLASMIC-RELATED"/>
    <property type="match status" value="1"/>
</dbReference>
<dbReference type="InterPro" id="IPR000672">
    <property type="entry name" value="THF_DH/CycHdrlase"/>
</dbReference>
<feature type="signal peptide" evidence="1">
    <location>
        <begin position="1"/>
        <end position="21"/>
    </location>
</feature>
<reference evidence="3" key="2">
    <citation type="journal article" date="2022" name="Hortic Res">
        <title>The genome of Dioscorea zingiberensis sheds light on the biosynthesis, origin and evolution of the medicinally important diosgenin saponins.</title>
        <authorList>
            <person name="Li Y."/>
            <person name="Tan C."/>
            <person name="Li Z."/>
            <person name="Guo J."/>
            <person name="Li S."/>
            <person name="Chen X."/>
            <person name="Wang C."/>
            <person name="Dai X."/>
            <person name="Yang H."/>
            <person name="Song W."/>
            <person name="Hou L."/>
            <person name="Xu J."/>
            <person name="Tong Z."/>
            <person name="Xu A."/>
            <person name="Yuan X."/>
            <person name="Wang W."/>
            <person name="Yang Q."/>
            <person name="Chen L."/>
            <person name="Sun Z."/>
            <person name="Wang K."/>
            <person name="Pan B."/>
            <person name="Chen J."/>
            <person name="Bao Y."/>
            <person name="Liu F."/>
            <person name="Qi X."/>
            <person name="Gang D.R."/>
            <person name="Wen J."/>
            <person name="Li J."/>
        </authorList>
    </citation>
    <scope>NUCLEOTIDE SEQUENCE</scope>
    <source>
        <strain evidence="3">Dzin_1.0</strain>
    </source>
</reference>
<dbReference type="InterPro" id="IPR020630">
    <property type="entry name" value="THF_DH/CycHdrlase_cat_dom"/>
</dbReference>
<feature type="domain" description="Tetrahydrofolate dehydrogenase/cyclohydrolase catalytic" evidence="2">
    <location>
        <begin position="17"/>
        <end position="78"/>
    </location>
</feature>
<evidence type="ECO:0000259" key="2">
    <source>
        <dbReference type="Pfam" id="PF00763"/>
    </source>
</evidence>
<name>A0A9D5CRN7_9LILI</name>
<proteinExistence type="predicted"/>
<evidence type="ECO:0000256" key="1">
    <source>
        <dbReference type="SAM" id="SignalP"/>
    </source>
</evidence>
<dbReference type="Proteomes" id="UP001085076">
    <property type="component" value="Miscellaneous, Linkage group lg03"/>
</dbReference>
<dbReference type="GO" id="GO:0004477">
    <property type="term" value="F:methenyltetrahydrofolate cyclohydrolase activity"/>
    <property type="evidence" value="ECO:0007669"/>
    <property type="project" value="TreeGrafter"/>
</dbReference>
<gene>
    <name evidence="3" type="ORF">J5N97_013166</name>
</gene>
<dbReference type="InterPro" id="IPR046346">
    <property type="entry name" value="Aminoacid_DH-like_N_sf"/>
</dbReference>
<accession>A0A9D5CRN7</accession>
<evidence type="ECO:0000313" key="3">
    <source>
        <dbReference type="EMBL" id="KAJ0977692.1"/>
    </source>
</evidence>
<feature type="chain" id="PRO_5039347640" description="Tetrahydrofolate dehydrogenase/cyclohydrolase catalytic domain-containing protein" evidence="1">
    <location>
        <begin position="22"/>
        <end position="107"/>
    </location>
</feature>
<keyword evidence="1" id="KW-0732">Signal</keyword>
<dbReference type="SUPFAM" id="SSF53223">
    <property type="entry name" value="Aminoacid dehydrogenase-like, N-terminal domain"/>
    <property type="match status" value="1"/>
</dbReference>
<dbReference type="PANTHER" id="PTHR48099:SF27">
    <property type="entry name" value="BIFUNCTIONAL PROTEIN FOLD 2"/>
    <property type="match status" value="1"/>
</dbReference>